<evidence type="ECO:0000313" key="3">
    <source>
        <dbReference type="Proteomes" id="UP000708208"/>
    </source>
</evidence>
<name>A0A8J2KFM7_9HEXA</name>
<feature type="signal peptide" evidence="1">
    <location>
        <begin position="1"/>
        <end position="24"/>
    </location>
</feature>
<protein>
    <submittedName>
        <fullName evidence="2">Uncharacterized protein</fullName>
    </submittedName>
</protein>
<evidence type="ECO:0000256" key="1">
    <source>
        <dbReference type="SAM" id="SignalP"/>
    </source>
</evidence>
<proteinExistence type="predicted"/>
<dbReference type="AlphaFoldDB" id="A0A8J2KFM7"/>
<reference evidence="2" key="1">
    <citation type="submission" date="2021-06" db="EMBL/GenBank/DDBJ databases">
        <authorList>
            <person name="Hodson N. C."/>
            <person name="Mongue J. A."/>
            <person name="Jaron S. K."/>
        </authorList>
    </citation>
    <scope>NUCLEOTIDE SEQUENCE</scope>
</reference>
<organism evidence="2 3">
    <name type="scientific">Allacma fusca</name>
    <dbReference type="NCBI Taxonomy" id="39272"/>
    <lineage>
        <taxon>Eukaryota</taxon>
        <taxon>Metazoa</taxon>
        <taxon>Ecdysozoa</taxon>
        <taxon>Arthropoda</taxon>
        <taxon>Hexapoda</taxon>
        <taxon>Collembola</taxon>
        <taxon>Symphypleona</taxon>
        <taxon>Sminthuridae</taxon>
        <taxon>Allacma</taxon>
    </lineage>
</organism>
<sequence>MSSRTIFILTALAVILSTIPSAISIPRYIHMDQDVAPDVSSKELKLALEYNCFPKGYYCGREIIVWRRMKCCGTCNVQTGKCESWSFSQKK</sequence>
<evidence type="ECO:0000313" key="2">
    <source>
        <dbReference type="EMBL" id="CAG7785700.1"/>
    </source>
</evidence>
<keyword evidence="1" id="KW-0732">Signal</keyword>
<accession>A0A8J2KFM7</accession>
<dbReference type="EMBL" id="CAJVCH010301475">
    <property type="protein sequence ID" value="CAG7785700.1"/>
    <property type="molecule type" value="Genomic_DNA"/>
</dbReference>
<comment type="caution">
    <text evidence="2">The sequence shown here is derived from an EMBL/GenBank/DDBJ whole genome shotgun (WGS) entry which is preliminary data.</text>
</comment>
<dbReference type="Proteomes" id="UP000708208">
    <property type="component" value="Unassembled WGS sequence"/>
</dbReference>
<keyword evidence="3" id="KW-1185">Reference proteome</keyword>
<feature type="chain" id="PRO_5035265355" evidence="1">
    <location>
        <begin position="25"/>
        <end position="91"/>
    </location>
</feature>
<gene>
    <name evidence="2" type="ORF">AFUS01_LOCUS24310</name>
</gene>